<dbReference type="EMBL" id="JACASE010000008">
    <property type="protein sequence ID" value="KAF6441222.1"/>
    <property type="molecule type" value="Genomic_DNA"/>
</dbReference>
<proteinExistence type="predicted"/>
<evidence type="ECO:0000256" key="1">
    <source>
        <dbReference type="SAM" id="MobiDB-lite"/>
    </source>
</evidence>
<evidence type="ECO:0000313" key="3">
    <source>
        <dbReference type="Proteomes" id="UP000593571"/>
    </source>
</evidence>
<feature type="region of interest" description="Disordered" evidence="1">
    <location>
        <begin position="85"/>
        <end position="120"/>
    </location>
</feature>
<dbReference type="Proteomes" id="UP000593571">
    <property type="component" value="Unassembled WGS sequence"/>
</dbReference>
<name>A0A7J8F1V8_ROUAE</name>
<accession>A0A7J8F1V8</accession>
<feature type="region of interest" description="Disordered" evidence="1">
    <location>
        <begin position="42"/>
        <end position="70"/>
    </location>
</feature>
<reference evidence="2 3" key="1">
    <citation type="journal article" date="2020" name="Nature">
        <title>Six reference-quality genomes reveal evolution of bat adaptations.</title>
        <authorList>
            <person name="Jebb D."/>
            <person name="Huang Z."/>
            <person name="Pippel M."/>
            <person name="Hughes G.M."/>
            <person name="Lavrichenko K."/>
            <person name="Devanna P."/>
            <person name="Winkler S."/>
            <person name="Jermiin L.S."/>
            <person name="Skirmuntt E.C."/>
            <person name="Katzourakis A."/>
            <person name="Burkitt-Gray L."/>
            <person name="Ray D.A."/>
            <person name="Sullivan K.A.M."/>
            <person name="Roscito J.G."/>
            <person name="Kirilenko B.M."/>
            <person name="Davalos L.M."/>
            <person name="Corthals A.P."/>
            <person name="Power M.L."/>
            <person name="Jones G."/>
            <person name="Ransome R.D."/>
            <person name="Dechmann D.K.N."/>
            <person name="Locatelli A.G."/>
            <person name="Puechmaille S.J."/>
            <person name="Fedrigo O."/>
            <person name="Jarvis E.D."/>
            <person name="Hiller M."/>
            <person name="Vernes S.C."/>
            <person name="Myers E.W."/>
            <person name="Teeling E.C."/>
        </authorList>
    </citation>
    <scope>NUCLEOTIDE SEQUENCE [LARGE SCALE GENOMIC DNA]</scope>
    <source>
        <strain evidence="2">MRouAeg1</strain>
        <tissue evidence="2">Muscle</tissue>
    </source>
</reference>
<protein>
    <submittedName>
        <fullName evidence="2">Uncharacterized protein</fullName>
    </submittedName>
</protein>
<organism evidence="2 3">
    <name type="scientific">Rousettus aegyptiacus</name>
    <name type="common">Egyptian fruit bat</name>
    <name type="synonym">Pteropus aegyptiacus</name>
    <dbReference type="NCBI Taxonomy" id="9407"/>
    <lineage>
        <taxon>Eukaryota</taxon>
        <taxon>Metazoa</taxon>
        <taxon>Chordata</taxon>
        <taxon>Craniata</taxon>
        <taxon>Vertebrata</taxon>
        <taxon>Euteleostomi</taxon>
        <taxon>Mammalia</taxon>
        <taxon>Eutheria</taxon>
        <taxon>Laurasiatheria</taxon>
        <taxon>Chiroptera</taxon>
        <taxon>Yinpterochiroptera</taxon>
        <taxon>Pteropodoidea</taxon>
        <taxon>Pteropodidae</taxon>
        <taxon>Rousettinae</taxon>
        <taxon>Rousettus</taxon>
    </lineage>
</organism>
<comment type="caution">
    <text evidence="2">The sequence shown here is derived from an EMBL/GenBank/DDBJ whole genome shotgun (WGS) entry which is preliminary data.</text>
</comment>
<keyword evidence="3" id="KW-1185">Reference proteome</keyword>
<gene>
    <name evidence="2" type="ORF">HJG63_012365</name>
</gene>
<sequence>MLAGTWKYYKESLCAPWKNISVKEQRMTVPWFSLQRLGTPGRVRRSGVPKLGGPKSSDQPGSAMCPQGSGCPQFRERLLSDYNSASRNAKVRRGSHFTTRERKTTPFPHRFVGENLATAQ</sequence>
<evidence type="ECO:0000313" key="2">
    <source>
        <dbReference type="EMBL" id="KAF6441222.1"/>
    </source>
</evidence>
<dbReference type="AlphaFoldDB" id="A0A7J8F1V8"/>